<dbReference type="STRING" id="228959.SAMN05421797_101715"/>
<dbReference type="AlphaFoldDB" id="A0A1N6Q333"/>
<accession>A0A1N6Q333</accession>
<evidence type="ECO:0000313" key="2">
    <source>
        <dbReference type="Proteomes" id="UP000186953"/>
    </source>
</evidence>
<proteinExistence type="predicted"/>
<evidence type="ECO:0000313" key="1">
    <source>
        <dbReference type="EMBL" id="SIQ10988.1"/>
    </source>
</evidence>
<name>A0A1N6Q333_9FLAO</name>
<dbReference type="Proteomes" id="UP000186953">
    <property type="component" value="Unassembled WGS sequence"/>
</dbReference>
<organism evidence="1 2">
    <name type="scientific">Maribacter ulvicola</name>
    <dbReference type="NCBI Taxonomy" id="228959"/>
    <lineage>
        <taxon>Bacteria</taxon>
        <taxon>Pseudomonadati</taxon>
        <taxon>Bacteroidota</taxon>
        <taxon>Flavobacteriia</taxon>
        <taxon>Flavobacteriales</taxon>
        <taxon>Flavobacteriaceae</taxon>
        <taxon>Maribacter</taxon>
    </lineage>
</organism>
<protein>
    <submittedName>
        <fullName evidence="1">Uncharacterized protein</fullName>
    </submittedName>
</protein>
<sequence length="94" mass="11397">MHIKLLKKYDNATKVTIDFYRHRIKMEVTEDDSLNNPKKVNTYLPTFYTNLLFNNLCKFLNLCVEKEPKSIDFYSRLLRTFKRPNKRLFFDANI</sequence>
<reference evidence="2" key="1">
    <citation type="submission" date="2017-01" db="EMBL/GenBank/DDBJ databases">
        <authorList>
            <person name="Varghese N."/>
            <person name="Submissions S."/>
        </authorList>
    </citation>
    <scope>NUCLEOTIDE SEQUENCE [LARGE SCALE GENOMIC DNA]</scope>
    <source>
        <strain evidence="2">DSM 15366</strain>
    </source>
</reference>
<keyword evidence="2" id="KW-1185">Reference proteome</keyword>
<dbReference type="EMBL" id="FTMA01000001">
    <property type="protein sequence ID" value="SIQ10988.1"/>
    <property type="molecule type" value="Genomic_DNA"/>
</dbReference>
<gene>
    <name evidence="1" type="ORF">SAMN05421797_101715</name>
</gene>